<dbReference type="Pfam" id="PF00780">
    <property type="entry name" value="CNH"/>
    <property type="match status" value="1"/>
</dbReference>
<dbReference type="PANTHER" id="PTHR46572">
    <property type="entry name" value="RHO1 GDP-GTP EXCHANGE PROTEIN 1-RELATED"/>
    <property type="match status" value="1"/>
</dbReference>
<sequence length="806" mass="92196">MDIISYLLYEQDELVHTQLLDTFVHHGLLLYQEEYYIVNVQKIVTGIFLPLTHCYSPTCHPTNSQCYSSLCPNKQFTINQLIDQEHIQQKEWISSIPRCIIDSVSRKELKRQAAISELLLTEQHYIQGLVILHTVYGTPLLNSHVIPEPQRRQEFYQRVFRNYLEITQLHHSFYNTLLSKKRRSAPLLGRIGSALLQHVTRLMEPYIIYTSSHIRALHTVSTEVKHNLHFAKFLEKQDIVKFTGRLGFHHYLIAPTQWIGKFKLMVEAILKHTEDDGDELALNVSLSLMHDILCCMNNKMQEKHIIQLDFRLYPSNSVLQLPTNTKLLLEQDVRLISPKNPLQWFNCHLFLFSHALILTYSKVTREKASYIVVPGFPIPVQMISIRSDTSLSLIRRISQSGFVNGIRRHRSVDLVKGNSQFLGPVHQQIKTKLSSIKARRFPTTSTIVPAAFTETTTVSRRKPTYVSSVSFTQTKGNASTFNHSVDISMKRRTLTISHLANPQYTFKLKFSYQAQKANWQARIQQAVTDSTQYVPFRPVKLELEKHFMHSLLCACGFSYLNQSFIVFGTSSGVYMMPIEGTKVRCVISGKNAKQLGVFGDELIVLMSDILLAYRLEVIVKAYECISDPLDYAVIKQSCVVCFEIGTVHKQSAIVFASGSPGQEVKLSTTILISCAKYRFKKLEKIGLKQIDGGMLFDGESTGVVVFEKKKYIYDGQNVDIFPLFSHASLKRIKFDCVIHQLVVCYPFLIAFCSSVIEIRHIETGDVVQAIPGDNIQYISSTSRFVLFNMSPSKEVIQLYRLQKNTL</sequence>
<dbReference type="STRING" id="86630.A0A367KC20"/>
<protein>
    <submittedName>
        <fullName evidence="3">RHO1 GDP-GTP exchange protein 2</fullName>
    </submittedName>
</protein>
<dbReference type="InterPro" id="IPR052233">
    <property type="entry name" value="Rho-type_GEFs"/>
</dbReference>
<dbReference type="OrthoDB" id="2272012at2759"/>
<dbReference type="GO" id="GO:0005085">
    <property type="term" value="F:guanyl-nucleotide exchange factor activity"/>
    <property type="evidence" value="ECO:0007669"/>
    <property type="project" value="UniProtKB-KW"/>
</dbReference>
<dbReference type="SUPFAM" id="SSF48065">
    <property type="entry name" value="DBL homology domain (DH-domain)"/>
    <property type="match status" value="1"/>
</dbReference>
<keyword evidence="1" id="KW-0344">Guanine-nucleotide releasing factor</keyword>
<gene>
    <name evidence="3" type="primary">ROM2_8</name>
    <name evidence="3" type="ORF">CU097_010268</name>
</gene>
<comment type="caution">
    <text evidence="3">The sequence shown here is derived from an EMBL/GenBank/DDBJ whole genome shotgun (WGS) entry which is preliminary data.</text>
</comment>
<dbReference type="PROSITE" id="PS50010">
    <property type="entry name" value="DH_2"/>
    <property type="match status" value="1"/>
</dbReference>
<dbReference type="InterPro" id="IPR000219">
    <property type="entry name" value="DH_dom"/>
</dbReference>
<dbReference type="Proteomes" id="UP000252139">
    <property type="component" value="Unassembled WGS sequence"/>
</dbReference>
<dbReference type="EMBL" id="PJQL01000100">
    <property type="protein sequence ID" value="RCH99782.1"/>
    <property type="molecule type" value="Genomic_DNA"/>
</dbReference>
<dbReference type="SMART" id="SM00325">
    <property type="entry name" value="RhoGEF"/>
    <property type="match status" value="1"/>
</dbReference>
<evidence type="ECO:0000256" key="1">
    <source>
        <dbReference type="ARBA" id="ARBA00022658"/>
    </source>
</evidence>
<dbReference type="CDD" id="cd00160">
    <property type="entry name" value="RhoGEF"/>
    <property type="match status" value="1"/>
</dbReference>
<feature type="domain" description="DH" evidence="2">
    <location>
        <begin position="110"/>
        <end position="299"/>
    </location>
</feature>
<dbReference type="InterPro" id="IPR035899">
    <property type="entry name" value="DBL_dom_sf"/>
</dbReference>
<reference evidence="3 4" key="1">
    <citation type="journal article" date="2018" name="G3 (Bethesda)">
        <title>Phylogenetic and Phylogenomic Definition of Rhizopus Species.</title>
        <authorList>
            <person name="Gryganskyi A.P."/>
            <person name="Golan J."/>
            <person name="Dolatabadi S."/>
            <person name="Mondo S."/>
            <person name="Robb S."/>
            <person name="Idnurm A."/>
            <person name="Muszewska A."/>
            <person name="Steczkiewicz K."/>
            <person name="Masonjones S."/>
            <person name="Liao H.L."/>
            <person name="Gajdeczka M.T."/>
            <person name="Anike F."/>
            <person name="Vuek A."/>
            <person name="Anishchenko I.M."/>
            <person name="Voigt K."/>
            <person name="de Hoog G.S."/>
            <person name="Smith M.E."/>
            <person name="Heitman J."/>
            <person name="Vilgalys R."/>
            <person name="Stajich J.E."/>
        </authorList>
    </citation>
    <scope>NUCLEOTIDE SEQUENCE [LARGE SCALE GENOMIC DNA]</scope>
    <source>
        <strain evidence="3 4">CBS 357.93</strain>
    </source>
</reference>
<name>A0A367KC20_RHIAZ</name>
<organism evidence="3 4">
    <name type="scientific">Rhizopus azygosporus</name>
    <name type="common">Rhizopus microsporus var. azygosporus</name>
    <dbReference type="NCBI Taxonomy" id="86630"/>
    <lineage>
        <taxon>Eukaryota</taxon>
        <taxon>Fungi</taxon>
        <taxon>Fungi incertae sedis</taxon>
        <taxon>Mucoromycota</taxon>
        <taxon>Mucoromycotina</taxon>
        <taxon>Mucoromycetes</taxon>
        <taxon>Mucorales</taxon>
        <taxon>Mucorineae</taxon>
        <taxon>Rhizopodaceae</taxon>
        <taxon>Rhizopus</taxon>
    </lineage>
</organism>
<keyword evidence="4" id="KW-1185">Reference proteome</keyword>
<evidence type="ECO:0000313" key="4">
    <source>
        <dbReference type="Proteomes" id="UP000252139"/>
    </source>
</evidence>
<evidence type="ECO:0000313" key="3">
    <source>
        <dbReference type="EMBL" id="RCH99782.1"/>
    </source>
</evidence>
<proteinExistence type="predicted"/>
<dbReference type="Pfam" id="PF00621">
    <property type="entry name" value="RhoGEF"/>
    <property type="match status" value="1"/>
</dbReference>
<accession>A0A367KC20</accession>
<dbReference type="AlphaFoldDB" id="A0A367KC20"/>
<dbReference type="InterPro" id="IPR001180">
    <property type="entry name" value="CNH_dom"/>
</dbReference>
<dbReference type="Gene3D" id="1.20.900.10">
    <property type="entry name" value="Dbl homology (DH) domain"/>
    <property type="match status" value="1"/>
</dbReference>
<dbReference type="PANTHER" id="PTHR46572:SF1">
    <property type="entry name" value="RHO1 GUANINE NUCLEOTIDE EXCHANGE FACTOR TUS1"/>
    <property type="match status" value="1"/>
</dbReference>
<evidence type="ECO:0000259" key="2">
    <source>
        <dbReference type="PROSITE" id="PS50010"/>
    </source>
</evidence>